<keyword evidence="1" id="KW-0175">Coiled coil</keyword>
<gene>
    <name evidence="2" type="ORF">CHC_T00006644001</name>
</gene>
<protein>
    <submittedName>
        <fullName evidence="2">Uncharacterized protein</fullName>
    </submittedName>
</protein>
<name>R7QQA9_CHOCR</name>
<evidence type="ECO:0000256" key="1">
    <source>
        <dbReference type="SAM" id="Coils"/>
    </source>
</evidence>
<reference evidence="3" key="1">
    <citation type="journal article" date="2013" name="Proc. Natl. Acad. Sci. U.S.A.">
        <title>Genome structure and metabolic features in the red seaweed Chondrus crispus shed light on evolution of the Archaeplastida.</title>
        <authorList>
            <person name="Collen J."/>
            <person name="Porcel B."/>
            <person name="Carre W."/>
            <person name="Ball S.G."/>
            <person name="Chaparro C."/>
            <person name="Tonon T."/>
            <person name="Barbeyron T."/>
            <person name="Michel G."/>
            <person name="Noel B."/>
            <person name="Valentin K."/>
            <person name="Elias M."/>
            <person name="Artiguenave F."/>
            <person name="Arun A."/>
            <person name="Aury J.M."/>
            <person name="Barbosa-Neto J.F."/>
            <person name="Bothwell J.H."/>
            <person name="Bouget F.Y."/>
            <person name="Brillet L."/>
            <person name="Cabello-Hurtado F."/>
            <person name="Capella-Gutierrez S."/>
            <person name="Charrier B."/>
            <person name="Cladiere L."/>
            <person name="Cock J.M."/>
            <person name="Coelho S.M."/>
            <person name="Colleoni C."/>
            <person name="Czjzek M."/>
            <person name="Da Silva C."/>
            <person name="Delage L."/>
            <person name="Denoeud F."/>
            <person name="Deschamps P."/>
            <person name="Dittami S.M."/>
            <person name="Gabaldon T."/>
            <person name="Gachon C.M."/>
            <person name="Groisillier A."/>
            <person name="Herve C."/>
            <person name="Jabbari K."/>
            <person name="Katinka M."/>
            <person name="Kloareg B."/>
            <person name="Kowalczyk N."/>
            <person name="Labadie K."/>
            <person name="Leblanc C."/>
            <person name="Lopez P.J."/>
            <person name="McLachlan D.H."/>
            <person name="Meslet-Cladiere L."/>
            <person name="Moustafa A."/>
            <person name="Nehr Z."/>
            <person name="Nyvall Collen P."/>
            <person name="Panaud O."/>
            <person name="Partensky F."/>
            <person name="Poulain J."/>
            <person name="Rensing S.A."/>
            <person name="Rousvoal S."/>
            <person name="Samson G."/>
            <person name="Symeonidi A."/>
            <person name="Weissenbach J."/>
            <person name="Zambounis A."/>
            <person name="Wincker P."/>
            <person name="Boyen C."/>
        </authorList>
    </citation>
    <scope>NUCLEOTIDE SEQUENCE [LARGE SCALE GENOMIC DNA]</scope>
    <source>
        <strain evidence="3">cv. Stackhouse</strain>
    </source>
</reference>
<proteinExistence type="predicted"/>
<keyword evidence="3" id="KW-1185">Reference proteome</keyword>
<feature type="coiled-coil region" evidence="1">
    <location>
        <begin position="329"/>
        <end position="401"/>
    </location>
</feature>
<sequence>MNLNVFESLTDSDRDTLAKVVKTIKKEHASMRAYKSRMDSVCLAYQQQVNALSKECEDLKQASNSSIDQSWLELKLAEARKETQERYGSQITKLGGDLTIAQATVKSLATEKDSTDKALCSAREAAAGDAILLQQLQEEITQLRDSRERTASDSVEKHTRNMQLMQEAKDADYKVTQYQEGNIFLKSEVKRISTQLAQTRTQMDSMSVSHNAEISSANRMNTELSKNLAVSKTQVEKLTASLSAMEKHIIDLKSSFENEKSEHQTEIENGLKLVEMHSKVAKDAELRVSEYKELLAIVAKETNDARERPPDNAPLPLDLHAEVLFKTLNETLETKLQVLENERHELIKARANEARMATRQQALLREAESSKAEAEEARRQMAILEAELNVQKDKVAQLQRKLTFNGSVGGFQSPSVLPVAEGTESGFMTGTPDSVAKRRSSAQMQSPFLRGLSMGVAERALANMMDIRRQHESLLEQLKRQEDM</sequence>
<evidence type="ECO:0000313" key="3">
    <source>
        <dbReference type="Proteomes" id="UP000012073"/>
    </source>
</evidence>
<feature type="coiled-coil region" evidence="1">
    <location>
        <begin position="457"/>
        <end position="484"/>
    </location>
</feature>
<dbReference type="Proteomes" id="UP000012073">
    <property type="component" value="Unassembled WGS sequence"/>
</dbReference>
<dbReference type="AlphaFoldDB" id="R7QQA9"/>
<dbReference type="Gramene" id="CDF39555">
    <property type="protein sequence ID" value="CDF39555"/>
    <property type="gene ID" value="CHC_T00006644001"/>
</dbReference>
<organism evidence="2 3">
    <name type="scientific">Chondrus crispus</name>
    <name type="common">Carrageen Irish moss</name>
    <name type="synonym">Polymorpha crispa</name>
    <dbReference type="NCBI Taxonomy" id="2769"/>
    <lineage>
        <taxon>Eukaryota</taxon>
        <taxon>Rhodophyta</taxon>
        <taxon>Florideophyceae</taxon>
        <taxon>Rhodymeniophycidae</taxon>
        <taxon>Gigartinales</taxon>
        <taxon>Gigartinaceae</taxon>
        <taxon>Chondrus</taxon>
    </lineage>
</organism>
<accession>R7QQA9</accession>
<dbReference type="EMBL" id="HG002054">
    <property type="protein sequence ID" value="CDF39555.1"/>
    <property type="molecule type" value="Genomic_DNA"/>
</dbReference>
<dbReference type="GeneID" id="17317559"/>
<dbReference type="RefSeq" id="XP_005709849.1">
    <property type="nucleotide sequence ID" value="XM_005709792.1"/>
</dbReference>
<evidence type="ECO:0000313" key="2">
    <source>
        <dbReference type="EMBL" id="CDF39555.1"/>
    </source>
</evidence>
<dbReference type="KEGG" id="ccp:CHC_T00006644001"/>